<accession>A0A1Y0B262</accession>
<name>A0A1Y0B262_9LAMI</name>
<proteinExistence type="predicted"/>
<gene>
    <name evidence="1" type="ORF">AEK19_MT1286</name>
</gene>
<evidence type="ECO:0000313" key="1">
    <source>
        <dbReference type="EMBL" id="ART31490.1"/>
    </source>
</evidence>
<sequence length="34" mass="4194">MFEALYIFDNLSFLFRDVLLYLMNYIHPTIFSFV</sequence>
<dbReference type="AlphaFoldDB" id="A0A1Y0B262"/>
<organism evidence="1">
    <name type="scientific">Utricularia reniformis</name>
    <dbReference type="NCBI Taxonomy" id="192314"/>
    <lineage>
        <taxon>Eukaryota</taxon>
        <taxon>Viridiplantae</taxon>
        <taxon>Streptophyta</taxon>
        <taxon>Embryophyta</taxon>
        <taxon>Tracheophyta</taxon>
        <taxon>Spermatophyta</taxon>
        <taxon>Magnoliopsida</taxon>
        <taxon>eudicotyledons</taxon>
        <taxon>Gunneridae</taxon>
        <taxon>Pentapetalae</taxon>
        <taxon>asterids</taxon>
        <taxon>lamiids</taxon>
        <taxon>Lamiales</taxon>
        <taxon>Lentibulariaceae</taxon>
        <taxon>Utricularia</taxon>
    </lineage>
</organism>
<reference evidence="1" key="1">
    <citation type="submission" date="2017-03" db="EMBL/GenBank/DDBJ databases">
        <title>The mitochondrial genome of the carnivorous plant Utricularia reniformis (Lentibulariaceae): structure, comparative analysis and evolutionary landmarks.</title>
        <authorList>
            <person name="Silva S.R."/>
            <person name="Alvarenga D.O."/>
            <person name="Michael T.P."/>
            <person name="Miranda V.F.O."/>
            <person name="Varani A.M."/>
        </authorList>
    </citation>
    <scope>NUCLEOTIDE SEQUENCE</scope>
</reference>
<geneLocation type="mitochondrion" evidence="1"/>
<keyword evidence="1" id="KW-0496">Mitochondrion</keyword>
<protein>
    <submittedName>
        <fullName evidence="1">Uncharacterized protein</fullName>
    </submittedName>
</protein>
<dbReference type="EMBL" id="KY774314">
    <property type="protein sequence ID" value="ART31490.1"/>
    <property type="molecule type" value="Genomic_DNA"/>
</dbReference>